<dbReference type="InterPro" id="IPR027417">
    <property type="entry name" value="P-loop_NTPase"/>
</dbReference>
<evidence type="ECO:0000313" key="9">
    <source>
        <dbReference type="EMBL" id="SDW97399.1"/>
    </source>
</evidence>
<dbReference type="STRING" id="89784.SAMN04489725_12512"/>
<gene>
    <name evidence="9" type="ORF">SAMN04489725_12512</name>
</gene>
<reference evidence="10" key="1">
    <citation type="submission" date="2016-10" db="EMBL/GenBank/DDBJ databases">
        <authorList>
            <person name="Varghese N."/>
        </authorList>
    </citation>
    <scope>NUCLEOTIDE SEQUENCE [LARGE SCALE GENOMIC DNA]</scope>
    <source>
        <strain evidence="10">DSM 12489</strain>
    </source>
</reference>
<evidence type="ECO:0000256" key="4">
    <source>
        <dbReference type="ARBA" id="ARBA00022989"/>
    </source>
</evidence>
<feature type="domain" description="TraD/TraG TraM recognition site" evidence="8">
    <location>
        <begin position="502"/>
        <end position="594"/>
    </location>
</feature>
<evidence type="ECO:0000256" key="1">
    <source>
        <dbReference type="ARBA" id="ARBA00004651"/>
    </source>
</evidence>
<dbReference type="InterPro" id="IPR032689">
    <property type="entry name" value="TraG-D_C"/>
</dbReference>
<evidence type="ECO:0000313" key="10">
    <source>
        <dbReference type="Proteomes" id="UP000182589"/>
    </source>
</evidence>
<feature type="transmembrane region" description="Helical" evidence="7">
    <location>
        <begin position="120"/>
        <end position="140"/>
    </location>
</feature>
<feature type="region of interest" description="Disordered" evidence="6">
    <location>
        <begin position="735"/>
        <end position="815"/>
    </location>
</feature>
<sequence length="843" mass="93973">MPGVPNVIRASIAHSSLFLIVVGAIAAFALYRLIFRTLGRMAQLGMLAVLAGAAYGAVGLHHVISTWQYRMLHPSVHATQSTPSAGTNSNQIINPLTSGTGPSLPMSELNATNPLVHENAWVIALVLVIAVLGTLAYLVYRGMSPRTRAQWLQRMQTSGGYRVRKQREDDPNKFELVGIEVGVRKDNGRSITIEGKDRFINTLVLGSTGTGKTSRLLLKGVYQDILSISAGVPVDVMVVDPDGGFAQGAVNMAKRLGVQTDIMDLRGAMTSTVSFSPFGGEIADIIDNVRAALQEKMGKQDGFFQNAQDDLIRTVIQVQVPLWPESDFLQFADLVTDPLHFRAICSMVQDCAAQEAGTAKKKRKSEMDEAMGMWEHERPDVEARFHRLTPHEKSMVLSAARSFLMDTATEQKLEKLETITKGLKIVVNELATNPRLREVFKTDELPPFDFQGFLAAGKDKPGRLVVVVTGNRPAGKLFGKLFLVTLKMYALERGGTEDTRRPVYLYVDEFAVYGTESFTEMFSQARKYRVGMMLAIQARAQLLDVSKKFMDVVEGSCRNKVYFPAPSPDDARFLEHALGSVKNIRETYSENKLSWFWFDNRNLDRRVSTQETIDPRYRLEDIAFGLSKDEAIFAMTVDNQVQPPCVGITSYADEWVKQRSGFFDVADKASRTKLNWPKRKQASVEESVRNESTAQAEFESRAEVPVATVATPSSVVRPTADRYATIAVDTLRSAIRQDVQTNTPEGKPQNVTQERTQDNKRTDIDANLKLVTSDTTPSQETAKPEADTPQTSVPDEHPEVVRIDLRTQRQPRRCPQCDEAELALTPDERKWRCPKCGFERKNR</sequence>
<dbReference type="PANTHER" id="PTHR37937:SF1">
    <property type="entry name" value="CONJUGATIVE TRANSFER: DNA TRANSPORT"/>
    <property type="match status" value="1"/>
</dbReference>
<evidence type="ECO:0000256" key="3">
    <source>
        <dbReference type="ARBA" id="ARBA00022692"/>
    </source>
</evidence>
<dbReference type="Proteomes" id="UP000182589">
    <property type="component" value="Unassembled WGS sequence"/>
</dbReference>
<evidence type="ECO:0000256" key="7">
    <source>
        <dbReference type="SAM" id="Phobius"/>
    </source>
</evidence>
<protein>
    <submittedName>
        <fullName evidence="9">TraM recognition site of TraD and TraG</fullName>
    </submittedName>
</protein>
<evidence type="ECO:0000256" key="6">
    <source>
        <dbReference type="SAM" id="MobiDB-lite"/>
    </source>
</evidence>
<keyword evidence="2" id="KW-1003">Cell membrane</keyword>
<evidence type="ECO:0000259" key="8">
    <source>
        <dbReference type="Pfam" id="PF12696"/>
    </source>
</evidence>
<keyword evidence="3 7" id="KW-0812">Transmembrane</keyword>
<dbReference type="SUPFAM" id="SSF52540">
    <property type="entry name" value="P-loop containing nucleoside triphosphate hydrolases"/>
    <property type="match status" value="1"/>
</dbReference>
<dbReference type="InterPro" id="IPR051539">
    <property type="entry name" value="T4SS-coupling_protein"/>
</dbReference>
<evidence type="ECO:0000256" key="2">
    <source>
        <dbReference type="ARBA" id="ARBA00022475"/>
    </source>
</evidence>
<name>A0A1H2XYK3_9BACL</name>
<feature type="compositionally biased region" description="Basic and acidic residues" evidence="6">
    <location>
        <begin position="794"/>
        <end position="807"/>
    </location>
</feature>
<feature type="compositionally biased region" description="Polar residues" evidence="6">
    <location>
        <begin position="770"/>
        <end position="781"/>
    </location>
</feature>
<feature type="transmembrane region" description="Helical" evidence="7">
    <location>
        <begin position="46"/>
        <end position="64"/>
    </location>
</feature>
<feature type="compositionally biased region" description="Polar residues" evidence="6">
    <location>
        <begin position="738"/>
        <end position="754"/>
    </location>
</feature>
<proteinExistence type="predicted"/>
<dbReference type="EMBL" id="FNOJ01000025">
    <property type="protein sequence ID" value="SDW97399.1"/>
    <property type="molecule type" value="Genomic_DNA"/>
</dbReference>
<feature type="compositionally biased region" description="Basic and acidic residues" evidence="6">
    <location>
        <begin position="755"/>
        <end position="766"/>
    </location>
</feature>
<dbReference type="Gene3D" id="3.40.50.300">
    <property type="entry name" value="P-loop containing nucleotide triphosphate hydrolases"/>
    <property type="match status" value="1"/>
</dbReference>
<evidence type="ECO:0000256" key="5">
    <source>
        <dbReference type="ARBA" id="ARBA00023136"/>
    </source>
</evidence>
<dbReference type="PANTHER" id="PTHR37937">
    <property type="entry name" value="CONJUGATIVE TRANSFER: DNA TRANSPORT"/>
    <property type="match status" value="1"/>
</dbReference>
<keyword evidence="4 7" id="KW-1133">Transmembrane helix</keyword>
<accession>A0A1H2XYK3</accession>
<dbReference type="Pfam" id="PF12696">
    <property type="entry name" value="TraG-D_C"/>
    <property type="match status" value="1"/>
</dbReference>
<feature type="region of interest" description="Disordered" evidence="6">
    <location>
        <begin position="78"/>
        <end position="97"/>
    </location>
</feature>
<dbReference type="GO" id="GO:0005886">
    <property type="term" value="C:plasma membrane"/>
    <property type="evidence" value="ECO:0007669"/>
    <property type="project" value="UniProtKB-SubCell"/>
</dbReference>
<keyword evidence="10" id="KW-1185">Reference proteome</keyword>
<dbReference type="RefSeq" id="WP_074693754.1">
    <property type="nucleotide sequence ID" value="NZ_FNOJ01000025.1"/>
</dbReference>
<comment type="subcellular location">
    <subcellularLocation>
        <location evidence="1">Cell membrane</location>
        <topology evidence="1">Multi-pass membrane protein</topology>
    </subcellularLocation>
</comment>
<dbReference type="AlphaFoldDB" id="A0A1H2XYK3"/>
<organism evidence="9 10">
    <name type="scientific">Alicyclobacillus hesperidum</name>
    <dbReference type="NCBI Taxonomy" id="89784"/>
    <lineage>
        <taxon>Bacteria</taxon>
        <taxon>Bacillati</taxon>
        <taxon>Bacillota</taxon>
        <taxon>Bacilli</taxon>
        <taxon>Bacillales</taxon>
        <taxon>Alicyclobacillaceae</taxon>
        <taxon>Alicyclobacillus</taxon>
    </lineage>
</organism>
<feature type="transmembrane region" description="Helical" evidence="7">
    <location>
        <begin position="12"/>
        <end position="34"/>
    </location>
</feature>
<keyword evidence="5 7" id="KW-0472">Membrane</keyword>
<dbReference type="CDD" id="cd01127">
    <property type="entry name" value="TrwB_TraG_TraD_VirD4"/>
    <property type="match status" value="1"/>
</dbReference>